<organism evidence="2 3">
    <name type="scientific">Thorsellia kenyensis</name>
    <dbReference type="NCBI Taxonomy" id="1549888"/>
    <lineage>
        <taxon>Bacteria</taxon>
        <taxon>Pseudomonadati</taxon>
        <taxon>Pseudomonadota</taxon>
        <taxon>Gammaproteobacteria</taxon>
        <taxon>Enterobacterales</taxon>
        <taxon>Thorselliaceae</taxon>
        <taxon>Thorsellia</taxon>
    </lineage>
</organism>
<evidence type="ECO:0000313" key="3">
    <source>
        <dbReference type="Proteomes" id="UP001589758"/>
    </source>
</evidence>
<dbReference type="PROSITE" id="PS51257">
    <property type="entry name" value="PROKAR_LIPOPROTEIN"/>
    <property type="match status" value="1"/>
</dbReference>
<dbReference type="RefSeq" id="WP_385876121.1">
    <property type="nucleotide sequence ID" value="NZ_JBHLXE010000027.1"/>
</dbReference>
<gene>
    <name evidence="2" type="ORF">ACFFIT_02775</name>
</gene>
<comment type="caution">
    <text evidence="2">The sequence shown here is derived from an EMBL/GenBank/DDBJ whole genome shotgun (WGS) entry which is preliminary data.</text>
</comment>
<keyword evidence="1" id="KW-0732">Signal</keyword>
<proteinExistence type="predicted"/>
<feature type="chain" id="PRO_5046437328" description="Lipoprotein" evidence="1">
    <location>
        <begin position="19"/>
        <end position="50"/>
    </location>
</feature>
<accession>A0ABV6C7T3</accession>
<dbReference type="EMBL" id="JBHLXE010000027">
    <property type="protein sequence ID" value="MFC0179027.1"/>
    <property type="molecule type" value="Genomic_DNA"/>
</dbReference>
<sequence>MKKILLICMVACFLSACATTDPVTFCYQLSPQEIKPGVNCIPNGGGGSGS</sequence>
<feature type="signal peptide" evidence="1">
    <location>
        <begin position="1"/>
        <end position="18"/>
    </location>
</feature>
<evidence type="ECO:0000313" key="2">
    <source>
        <dbReference type="EMBL" id="MFC0179027.1"/>
    </source>
</evidence>
<reference evidence="2 3" key="1">
    <citation type="submission" date="2024-09" db="EMBL/GenBank/DDBJ databases">
        <authorList>
            <person name="Sun Q."/>
            <person name="Mori K."/>
        </authorList>
    </citation>
    <scope>NUCLEOTIDE SEQUENCE [LARGE SCALE GENOMIC DNA]</scope>
    <source>
        <strain evidence="2 3">CCM 8545</strain>
    </source>
</reference>
<name>A0ABV6C7T3_9GAMM</name>
<evidence type="ECO:0008006" key="4">
    <source>
        <dbReference type="Google" id="ProtNLM"/>
    </source>
</evidence>
<keyword evidence="3" id="KW-1185">Reference proteome</keyword>
<protein>
    <recommendedName>
        <fullName evidence="4">Lipoprotein</fullName>
    </recommendedName>
</protein>
<dbReference type="Proteomes" id="UP001589758">
    <property type="component" value="Unassembled WGS sequence"/>
</dbReference>
<evidence type="ECO:0000256" key="1">
    <source>
        <dbReference type="SAM" id="SignalP"/>
    </source>
</evidence>